<feature type="chain" id="PRO_5001619729" evidence="2">
    <location>
        <begin position="24"/>
        <end position="535"/>
    </location>
</feature>
<accession>A0A062VG83</accession>
<dbReference type="AlphaFoldDB" id="A0A062VG83"/>
<organism evidence="5 6">
    <name type="scientific">Hyphomonas polymorpha PS728</name>
    <dbReference type="NCBI Taxonomy" id="1280954"/>
    <lineage>
        <taxon>Bacteria</taxon>
        <taxon>Pseudomonadati</taxon>
        <taxon>Pseudomonadota</taxon>
        <taxon>Alphaproteobacteria</taxon>
        <taxon>Hyphomonadales</taxon>
        <taxon>Hyphomonadaceae</taxon>
        <taxon>Hyphomonas</taxon>
    </lineage>
</organism>
<dbReference type="InterPro" id="IPR050810">
    <property type="entry name" value="Bact_Secretion_Sys_Channel"/>
</dbReference>
<dbReference type="InterPro" id="IPR004846">
    <property type="entry name" value="T2SS/T3SS_dom"/>
</dbReference>
<evidence type="ECO:0000259" key="4">
    <source>
        <dbReference type="Pfam" id="PF13629"/>
    </source>
</evidence>
<comment type="similarity">
    <text evidence="1">Belongs to the bacterial secretin family.</text>
</comment>
<dbReference type="PANTHER" id="PTHR30332">
    <property type="entry name" value="PROBABLE GENERAL SECRETION PATHWAY PROTEIN D"/>
    <property type="match status" value="1"/>
</dbReference>
<dbReference type="EMBL" id="ARYM01000018">
    <property type="protein sequence ID" value="KCZ97557.1"/>
    <property type="molecule type" value="Genomic_DNA"/>
</dbReference>
<dbReference type="STRING" id="1280954.HPO_14496"/>
<name>A0A062VG83_9PROT</name>
<dbReference type="RefSeq" id="WP_035600266.1">
    <property type="nucleotide sequence ID" value="NZ_ARYM01000018.1"/>
</dbReference>
<reference evidence="5 6" key="1">
    <citation type="journal article" date="2014" name="Antonie Van Leeuwenhoek">
        <title>Hyphomonas beringensis sp. nov. and Hyphomonas chukchiensis sp. nov., isolated from surface seawater of the Bering Sea and Chukchi Sea.</title>
        <authorList>
            <person name="Li C."/>
            <person name="Lai Q."/>
            <person name="Li G."/>
            <person name="Dong C."/>
            <person name="Wang J."/>
            <person name="Liao Y."/>
            <person name="Shao Z."/>
        </authorList>
    </citation>
    <scope>NUCLEOTIDE SEQUENCE [LARGE SCALE GENOMIC DNA]</scope>
    <source>
        <strain evidence="5 6">PS728</strain>
    </source>
</reference>
<evidence type="ECO:0000313" key="6">
    <source>
        <dbReference type="Proteomes" id="UP000027100"/>
    </source>
</evidence>
<keyword evidence="6" id="KW-1185">Reference proteome</keyword>
<evidence type="ECO:0000313" key="5">
    <source>
        <dbReference type="EMBL" id="KCZ97557.1"/>
    </source>
</evidence>
<sequence>MRMMKALTCATLITIAAGPLAVAQTVPNGMGTSITKPGDQAVSRRVTLGVDKSMIVDLEAPAADVVISNPEIADAVVQTAQRIIFRGIRFGQTNALIFDRAGRTLLDLNISVETDLASLEDTISRHVPDARVKIESINGSIILTGMVDNLSQSDQVSRLVKAFFPEAAAGGSLQIVNMLNVNAADQVLLEVRIVEMQRSVIKQLGINLSGSTSFGELASQSLQQVFQGGLPLFFDPDTGQYNTTGQGNAVEMLQPDSPFTNSFSGSASNGFNVQGQALGGVSLKTGYTNYNNGRLQSSVGAAIDAMERIGIVRTLAEPNIVAMSGESAKFLAGGEFPVPVGQNQNGQITVEFKPYGVGLAFTPVVLSEGRISLKVSTEVSELTSQGAFQGAAQTFTDPDGNTTIIQGATLPALSVRRAESVVELPSGGSMMMAGLISVKDRQTVDQLPGLKKLPILGALFQSRDFLSDETELVVMVTPYLVGPASKANMKSPADGYANASDAKTIFFGKLNETYGRDGAPIKADEYRAPVGFMEE</sequence>
<dbReference type="InterPro" id="IPR032789">
    <property type="entry name" value="T2SS-T3SS_pil_N"/>
</dbReference>
<evidence type="ECO:0000256" key="1">
    <source>
        <dbReference type="RuleBase" id="RU004003"/>
    </source>
</evidence>
<dbReference type="Pfam" id="PF13629">
    <property type="entry name" value="T2SS-T3SS_pil_N"/>
    <property type="match status" value="1"/>
</dbReference>
<comment type="caution">
    <text evidence="5">The sequence shown here is derived from an EMBL/GenBank/DDBJ whole genome shotgun (WGS) entry which is preliminary data.</text>
</comment>
<dbReference type="InterPro" id="IPR001775">
    <property type="entry name" value="GspD/PilQ"/>
</dbReference>
<dbReference type="PANTHER" id="PTHR30332:SF17">
    <property type="entry name" value="TYPE IV PILIATION SYSTEM PROTEIN DR_0774-RELATED"/>
    <property type="match status" value="1"/>
</dbReference>
<feature type="domain" description="Pilus formation protein N-terminal" evidence="4">
    <location>
        <begin position="44"/>
        <end position="113"/>
    </location>
</feature>
<dbReference type="GO" id="GO:0009306">
    <property type="term" value="P:protein secretion"/>
    <property type="evidence" value="ECO:0007669"/>
    <property type="project" value="InterPro"/>
</dbReference>
<dbReference type="PATRIC" id="fig|1280954.3.peg.2936"/>
<dbReference type="OrthoDB" id="9775455at2"/>
<dbReference type="PRINTS" id="PR00811">
    <property type="entry name" value="BCTERIALGSPD"/>
</dbReference>
<dbReference type="eggNOG" id="COG4964">
    <property type="taxonomic scope" value="Bacteria"/>
</dbReference>
<gene>
    <name evidence="5" type="ORF">HPO_14496</name>
</gene>
<dbReference type="Pfam" id="PF00263">
    <property type="entry name" value="Secretin"/>
    <property type="match status" value="1"/>
</dbReference>
<dbReference type="Proteomes" id="UP000027100">
    <property type="component" value="Unassembled WGS sequence"/>
</dbReference>
<dbReference type="GO" id="GO:0015627">
    <property type="term" value="C:type II protein secretion system complex"/>
    <property type="evidence" value="ECO:0007669"/>
    <property type="project" value="TreeGrafter"/>
</dbReference>
<keyword evidence="2" id="KW-0732">Signal</keyword>
<feature type="signal peptide" evidence="2">
    <location>
        <begin position="1"/>
        <end position="23"/>
    </location>
</feature>
<proteinExistence type="inferred from homology"/>
<feature type="domain" description="Type II/III secretion system secretin-like" evidence="3">
    <location>
        <begin position="305"/>
        <end position="481"/>
    </location>
</feature>
<evidence type="ECO:0000256" key="2">
    <source>
        <dbReference type="SAM" id="SignalP"/>
    </source>
</evidence>
<protein>
    <submittedName>
        <fullName evidence="5">Pilus assembly protein CpaC</fullName>
    </submittedName>
</protein>
<evidence type="ECO:0000259" key="3">
    <source>
        <dbReference type="Pfam" id="PF00263"/>
    </source>
</evidence>